<reference evidence="2 3" key="1">
    <citation type="submission" date="2020-03" db="EMBL/GenBank/DDBJ databases">
        <title>Complete genome sequence of Orbus sp. IPMB12 (BCRC 80908).</title>
        <authorList>
            <person name="Lo W.-S."/>
            <person name="Chang T.-H."/>
            <person name="Kuo C.-H."/>
        </authorList>
    </citation>
    <scope>NUCLEOTIDE SEQUENCE [LARGE SCALE GENOMIC DNA]</scope>
    <source>
        <strain evidence="2 3">IPMB12</strain>
    </source>
</reference>
<dbReference type="Proteomes" id="UP000501168">
    <property type="component" value="Chromosome"/>
</dbReference>
<dbReference type="AlphaFoldDB" id="A0A6G9IBQ9"/>
<dbReference type="Gene3D" id="2.20.110.10">
    <property type="entry name" value="Histone H3 K4-specific methyltransferase SET7/9 N-terminal domain"/>
    <property type="match status" value="1"/>
</dbReference>
<name>A0A6G9IBQ9_9GAMM</name>
<sequence length="398" mass="46029">MQKTPVISTLFALTLLTSHLAGAKDPVYKTNEQLTAQAQWQPKEVIRDGFCSQSGTWCQRVFLGITENNKILIQDFYTEPATHLQNVIRDEKTGELLSASYDPYTGIIDSKMTDPFTVLTVEDASNQLFYLEDGRDGPYRQYNQFGDVTNEGSFQNGLKQGEWKTYFLDGNFSYEHYNKGRLDGSALSKIGNIIFEESYTNGQLTVNSHIDIPDFNLPITSDQFSKYSVQKSEIYEFYLPSEYQNMLNRFKQQEIATPVKGTHFGSEFVTENLRYLTLGTFKIDDYLYELIAYNRDDDSDIVLLNIQLNSYDQSRYDIIDSLLLSSQFAFEDIERYSQFTIDNKTIDITHYIRTIFRTEIINGQEVTIMNVDPQPEVYQKEQYQIKDGQFIVIEPVKN</sequence>
<dbReference type="InParanoid" id="A0A6G9IBQ9"/>
<evidence type="ECO:0000313" key="3">
    <source>
        <dbReference type="Proteomes" id="UP000501168"/>
    </source>
</evidence>
<feature type="chain" id="PRO_5026184142" evidence="1">
    <location>
        <begin position="24"/>
        <end position="398"/>
    </location>
</feature>
<evidence type="ECO:0000313" key="2">
    <source>
        <dbReference type="EMBL" id="QIQ21668.1"/>
    </source>
</evidence>
<dbReference type="EMBL" id="CP050253">
    <property type="protein sequence ID" value="QIQ21668.1"/>
    <property type="molecule type" value="Genomic_DNA"/>
</dbReference>
<dbReference type="RefSeq" id="WP_166916707.1">
    <property type="nucleotide sequence ID" value="NZ_CP050253.1"/>
</dbReference>
<gene>
    <name evidence="2" type="ORF">IPMB12_08240</name>
</gene>
<protein>
    <submittedName>
        <fullName evidence="2">Uncharacterized protein</fullName>
    </submittedName>
</protein>
<proteinExistence type="predicted"/>
<feature type="signal peptide" evidence="1">
    <location>
        <begin position="1"/>
        <end position="23"/>
    </location>
</feature>
<keyword evidence="3" id="KW-1185">Reference proteome</keyword>
<dbReference type="KEGG" id="orb:IPMB12_08240"/>
<keyword evidence="1" id="KW-0732">Signal</keyword>
<organism evidence="2 3">
    <name type="scientific">Zophobihabitans entericus</name>
    <dbReference type="NCBI Taxonomy" id="1635327"/>
    <lineage>
        <taxon>Bacteria</taxon>
        <taxon>Pseudomonadati</taxon>
        <taxon>Pseudomonadota</taxon>
        <taxon>Gammaproteobacteria</taxon>
        <taxon>Orbales</taxon>
        <taxon>Orbaceae</taxon>
        <taxon>Zophobihabitans</taxon>
    </lineage>
</organism>
<accession>A0A6G9IBQ9</accession>
<evidence type="ECO:0000256" key="1">
    <source>
        <dbReference type="SAM" id="SignalP"/>
    </source>
</evidence>
<dbReference type="SUPFAM" id="SSF82185">
    <property type="entry name" value="Histone H3 K4-specific methyltransferase SET7/9 N-terminal domain"/>
    <property type="match status" value="1"/>
</dbReference>